<feature type="domain" description="Ricin B lectin" evidence="2">
    <location>
        <begin position="48"/>
        <end position="172"/>
    </location>
</feature>
<dbReference type="RefSeq" id="XP_066801187.1">
    <property type="nucleotide sequence ID" value="XM_066948619.1"/>
</dbReference>
<feature type="signal peptide" evidence="1">
    <location>
        <begin position="1"/>
        <end position="32"/>
    </location>
</feature>
<dbReference type="InterPro" id="IPR000772">
    <property type="entry name" value="Ricin_B_lectin"/>
</dbReference>
<evidence type="ECO:0000256" key="1">
    <source>
        <dbReference type="SAM" id="SignalP"/>
    </source>
</evidence>
<dbReference type="Proteomes" id="UP001388673">
    <property type="component" value="Unassembled WGS sequence"/>
</dbReference>
<name>A0AAW0YI32_9TREE</name>
<dbReference type="PROSITE" id="PS50231">
    <property type="entry name" value="RICIN_B_LECTIN"/>
    <property type="match status" value="1"/>
</dbReference>
<feature type="chain" id="PRO_5043452320" description="Ricin B lectin domain-containing protein" evidence="1">
    <location>
        <begin position="33"/>
        <end position="196"/>
    </location>
</feature>
<dbReference type="InterPro" id="IPR035992">
    <property type="entry name" value="Ricin_B-like_lectins"/>
</dbReference>
<keyword evidence="1" id="KW-0732">Signal</keyword>
<dbReference type="Gene3D" id="2.80.10.50">
    <property type="match status" value="1"/>
</dbReference>
<gene>
    <name evidence="3" type="ORF">IAR55_005528</name>
</gene>
<comment type="caution">
    <text evidence="3">The sequence shown here is derived from an EMBL/GenBank/DDBJ whole genome shotgun (WGS) entry which is preliminary data.</text>
</comment>
<dbReference type="CDD" id="cd00161">
    <property type="entry name" value="beta-trefoil_Ricin-like"/>
    <property type="match status" value="1"/>
</dbReference>
<evidence type="ECO:0000313" key="3">
    <source>
        <dbReference type="EMBL" id="KAK8847669.1"/>
    </source>
</evidence>
<dbReference type="AlphaFoldDB" id="A0AAW0YI32"/>
<dbReference type="SUPFAM" id="SSF50370">
    <property type="entry name" value="Ricin B-like lectins"/>
    <property type="match status" value="1"/>
</dbReference>
<sequence length="196" mass="21425">MLSFPSRIHSYYRTIMLVPLFSFLALSTLTLASPLPKTQALSKRYSGVKIQSYRNGLCLQPIGRGMGNSIPIIENGTPVGTVDCSYARTWDINPGSGSVILSGTNFALDAGTGWENNERVKVWQSYPGLFQQTWYLTDDDRIAITGGNQCLDEDYNGPQTYQCTTGNTNQVWYVLQEGDAGSTPVPLPSPVETATA</sequence>
<proteinExistence type="predicted"/>
<dbReference type="KEGG" id="kne:92182786"/>
<protein>
    <recommendedName>
        <fullName evidence="2">Ricin B lectin domain-containing protein</fullName>
    </recommendedName>
</protein>
<dbReference type="EMBL" id="JBCAWK010000010">
    <property type="protein sequence ID" value="KAK8847669.1"/>
    <property type="molecule type" value="Genomic_DNA"/>
</dbReference>
<accession>A0AAW0YI32</accession>
<evidence type="ECO:0000259" key="2">
    <source>
        <dbReference type="Pfam" id="PF00652"/>
    </source>
</evidence>
<dbReference type="GeneID" id="92182786"/>
<reference evidence="3 4" key="1">
    <citation type="journal article" date="2024" name="bioRxiv">
        <title>Comparative genomics of Cryptococcus and Kwoniella reveals pathogenesis evolution and contrasting karyotype dynamics via intercentromeric recombination or chromosome fusion.</title>
        <authorList>
            <person name="Coelho M.A."/>
            <person name="David-Palma M."/>
            <person name="Shea T."/>
            <person name="Bowers K."/>
            <person name="McGinley-Smith S."/>
            <person name="Mohammad A.W."/>
            <person name="Gnirke A."/>
            <person name="Yurkov A.M."/>
            <person name="Nowrousian M."/>
            <person name="Sun S."/>
            <person name="Cuomo C.A."/>
            <person name="Heitman J."/>
        </authorList>
    </citation>
    <scope>NUCLEOTIDE SEQUENCE [LARGE SCALE GENOMIC DNA]</scope>
    <source>
        <strain evidence="3 4">CBS 13917</strain>
    </source>
</reference>
<organism evidence="3 4">
    <name type="scientific">Kwoniella newhampshirensis</name>
    <dbReference type="NCBI Taxonomy" id="1651941"/>
    <lineage>
        <taxon>Eukaryota</taxon>
        <taxon>Fungi</taxon>
        <taxon>Dikarya</taxon>
        <taxon>Basidiomycota</taxon>
        <taxon>Agaricomycotina</taxon>
        <taxon>Tremellomycetes</taxon>
        <taxon>Tremellales</taxon>
        <taxon>Cryptococcaceae</taxon>
        <taxon>Kwoniella</taxon>
    </lineage>
</organism>
<evidence type="ECO:0000313" key="4">
    <source>
        <dbReference type="Proteomes" id="UP001388673"/>
    </source>
</evidence>
<keyword evidence="4" id="KW-1185">Reference proteome</keyword>
<dbReference type="Pfam" id="PF00652">
    <property type="entry name" value="Ricin_B_lectin"/>
    <property type="match status" value="1"/>
</dbReference>